<accession>A0A1T1AQ63</accession>
<evidence type="ECO:0000313" key="3">
    <source>
        <dbReference type="Proteomes" id="UP000190750"/>
    </source>
</evidence>
<evidence type="ECO:0000256" key="1">
    <source>
        <dbReference type="SAM" id="Phobius"/>
    </source>
</evidence>
<sequence length="276" mass="29464">MNRETFLQALSDALSTLSATERDEILQDYASYFADAMADGQSETDVATKLGDPVKLARELIAQRRLGAWESRRSPKNLWALCAATAALGFMNLALAVPFLFYLAVLTVLSVLGGSLALAGVVLLVVATSQGLFGWPPANQFVLNTSGIGPVVIDASVNRHIPGIHIQGAGADEHVRVEHGADGGVTIQASEGDKTFSLEKGADGSIKKLDIRDGDQQVELSHLGHSGPKTHAVVGLVLLTLGGLLLWLCRSWFGKSLRWLRSHLGQQLQHIQSLAA</sequence>
<dbReference type="Pfam" id="PF22564">
    <property type="entry name" value="HAAS"/>
    <property type="match status" value="1"/>
</dbReference>
<feature type="transmembrane region" description="Helical" evidence="1">
    <location>
        <begin position="101"/>
        <end position="126"/>
    </location>
</feature>
<dbReference type="Proteomes" id="UP000190750">
    <property type="component" value="Unassembled WGS sequence"/>
</dbReference>
<keyword evidence="1" id="KW-1133">Transmembrane helix</keyword>
<dbReference type="AlphaFoldDB" id="A0A1T1AQ63"/>
<evidence type="ECO:0008006" key="4">
    <source>
        <dbReference type="Google" id="ProtNLM"/>
    </source>
</evidence>
<keyword evidence="1" id="KW-0472">Membrane</keyword>
<dbReference type="EMBL" id="MTJN01000002">
    <property type="protein sequence ID" value="OOV06197.1"/>
    <property type="molecule type" value="Genomic_DNA"/>
</dbReference>
<feature type="transmembrane region" description="Helical" evidence="1">
    <location>
        <begin position="232"/>
        <end position="253"/>
    </location>
</feature>
<protein>
    <recommendedName>
        <fullName evidence="4">DUF1700 domain-containing protein</fullName>
    </recommendedName>
</protein>
<evidence type="ECO:0000313" key="2">
    <source>
        <dbReference type="EMBL" id="OOV06197.1"/>
    </source>
</evidence>
<feature type="transmembrane region" description="Helical" evidence="1">
    <location>
        <begin position="78"/>
        <end position="95"/>
    </location>
</feature>
<reference evidence="2 3" key="1">
    <citation type="submission" date="2017-01" db="EMBL/GenBank/DDBJ databases">
        <title>Genome sequencing of Rhodoferax fermentans JCM 7819.</title>
        <authorList>
            <person name="Kim Y.J."/>
            <person name="Farh M.E.-A."/>
            <person name="Yang D.-C."/>
        </authorList>
    </citation>
    <scope>NUCLEOTIDE SEQUENCE [LARGE SCALE GENOMIC DNA]</scope>
    <source>
        <strain evidence="2 3">JCM 7819</strain>
    </source>
</reference>
<organism evidence="2 3">
    <name type="scientific">Rhodoferax fermentans</name>
    <dbReference type="NCBI Taxonomy" id="28066"/>
    <lineage>
        <taxon>Bacteria</taxon>
        <taxon>Pseudomonadati</taxon>
        <taxon>Pseudomonadota</taxon>
        <taxon>Betaproteobacteria</taxon>
        <taxon>Burkholderiales</taxon>
        <taxon>Comamonadaceae</taxon>
        <taxon>Rhodoferax</taxon>
    </lineage>
</organism>
<keyword evidence="1" id="KW-0812">Transmembrane</keyword>
<keyword evidence="3" id="KW-1185">Reference proteome</keyword>
<gene>
    <name evidence="2" type="ORF">RF819_05170</name>
</gene>
<proteinExistence type="predicted"/>
<dbReference type="STRING" id="28066.RF819_05170"/>
<comment type="caution">
    <text evidence="2">The sequence shown here is derived from an EMBL/GenBank/DDBJ whole genome shotgun (WGS) entry which is preliminary data.</text>
</comment>
<dbReference type="OrthoDB" id="9804829at2"/>
<dbReference type="RefSeq" id="WP_158081235.1">
    <property type="nucleotide sequence ID" value="NZ_MTJN01000002.1"/>
</dbReference>
<name>A0A1T1AQ63_RHOFE</name>